<dbReference type="EMBL" id="CP162599">
    <property type="protein sequence ID" value="XDK33775.1"/>
    <property type="molecule type" value="Genomic_DNA"/>
</dbReference>
<sequence length="137" mass="14785">MRNFRRGRCHCPQPTKQMVHPTKENVVHCCSEETVKHIHPSNTTYVNHHLVKNVHEYPHSTTMANTFNSVDIYGGSYQVPSPNNSVAGAMSPPPGSVGGAMSPYPGSVAGATSPMHHCCPPNNQVGGAQSGRPPKWC</sequence>
<name>A0AB39HTK0_9BACI</name>
<evidence type="ECO:0000313" key="1">
    <source>
        <dbReference type="EMBL" id="XDK33775.1"/>
    </source>
</evidence>
<keyword evidence="1" id="KW-0946">Virion</keyword>
<protein>
    <submittedName>
        <fullName evidence="1">Spore coat protein</fullName>
    </submittedName>
</protein>
<accession>A0AB39HTK0</accession>
<proteinExistence type="predicted"/>
<dbReference type="Pfam" id="PF11122">
    <property type="entry name" value="Spore-coat_CotD"/>
    <property type="match status" value="1"/>
</dbReference>
<gene>
    <name evidence="1" type="ORF">AB4Y30_05325</name>
</gene>
<dbReference type="RefSeq" id="WP_368654453.1">
    <property type="nucleotide sequence ID" value="NZ_CP162599.1"/>
</dbReference>
<organism evidence="1">
    <name type="scientific">Ornithinibacillus sp. 4-3</name>
    <dbReference type="NCBI Taxonomy" id="3231488"/>
    <lineage>
        <taxon>Bacteria</taxon>
        <taxon>Bacillati</taxon>
        <taxon>Bacillota</taxon>
        <taxon>Bacilli</taxon>
        <taxon>Bacillales</taxon>
        <taxon>Bacillaceae</taxon>
        <taxon>Ornithinibacillus</taxon>
    </lineage>
</organism>
<reference evidence="1" key="1">
    <citation type="submission" date="2024-07" db="EMBL/GenBank/DDBJ databases">
        <title>Halotolerant mesophilic bacterium Ornithinibacillus sp. 4-3, sp. nov., isolated from soil.</title>
        <authorList>
            <person name="Sidarenka A.V."/>
            <person name="Guliayeva D.E."/>
            <person name="Leanovich S.I."/>
            <person name="Hileuskaya K.S."/>
            <person name="Akhremchuk A.E."/>
            <person name="Sikolenko M.A."/>
            <person name="Valentovich L.N."/>
        </authorList>
    </citation>
    <scope>NUCLEOTIDE SEQUENCE</scope>
    <source>
        <strain evidence="1">4-3</strain>
    </source>
</reference>
<dbReference type="AlphaFoldDB" id="A0AB39HTK0"/>
<keyword evidence="1" id="KW-0167">Capsid protein</keyword>
<dbReference type="InterPro" id="IPR020108">
    <property type="entry name" value="Spore_coat_CotD"/>
</dbReference>